<dbReference type="Proteomes" id="UP000053593">
    <property type="component" value="Unassembled WGS sequence"/>
</dbReference>
<feature type="signal peptide" evidence="1">
    <location>
        <begin position="1"/>
        <end position="17"/>
    </location>
</feature>
<dbReference type="AlphaFoldDB" id="A0A0D0CDG0"/>
<reference evidence="2 3" key="1">
    <citation type="submission" date="2014-04" db="EMBL/GenBank/DDBJ databases">
        <title>Evolutionary Origins and Diversification of the Mycorrhizal Mutualists.</title>
        <authorList>
            <consortium name="DOE Joint Genome Institute"/>
            <consortium name="Mycorrhizal Genomics Consortium"/>
            <person name="Kohler A."/>
            <person name="Kuo A."/>
            <person name="Nagy L.G."/>
            <person name="Floudas D."/>
            <person name="Copeland A."/>
            <person name="Barry K.W."/>
            <person name="Cichocki N."/>
            <person name="Veneault-Fourrey C."/>
            <person name="LaButti K."/>
            <person name="Lindquist E.A."/>
            <person name="Lipzen A."/>
            <person name="Lundell T."/>
            <person name="Morin E."/>
            <person name="Murat C."/>
            <person name="Riley R."/>
            <person name="Ohm R."/>
            <person name="Sun H."/>
            <person name="Tunlid A."/>
            <person name="Henrissat B."/>
            <person name="Grigoriev I.V."/>
            <person name="Hibbett D.S."/>
            <person name="Martin F."/>
        </authorList>
    </citation>
    <scope>NUCLEOTIDE SEQUENCE [LARGE SCALE GENOMIC DNA]</scope>
    <source>
        <strain evidence="2 3">FD-317 M1</strain>
    </source>
</reference>
<feature type="chain" id="PRO_5002225170" evidence="1">
    <location>
        <begin position="18"/>
        <end position="66"/>
    </location>
</feature>
<evidence type="ECO:0000313" key="2">
    <source>
        <dbReference type="EMBL" id="KIK52978.1"/>
    </source>
</evidence>
<name>A0A0D0CDG0_9AGAR</name>
<dbReference type="HOGENOM" id="CLU_2922827_0_0_1"/>
<evidence type="ECO:0000256" key="1">
    <source>
        <dbReference type="SAM" id="SignalP"/>
    </source>
</evidence>
<gene>
    <name evidence="2" type="ORF">GYMLUDRAFT_49644</name>
</gene>
<dbReference type="EMBL" id="KN834835">
    <property type="protein sequence ID" value="KIK52978.1"/>
    <property type="molecule type" value="Genomic_DNA"/>
</dbReference>
<keyword evidence="3" id="KW-1185">Reference proteome</keyword>
<evidence type="ECO:0000313" key="3">
    <source>
        <dbReference type="Proteomes" id="UP000053593"/>
    </source>
</evidence>
<keyword evidence="1" id="KW-0732">Signal</keyword>
<accession>A0A0D0CDG0</accession>
<proteinExistence type="predicted"/>
<organism evidence="2 3">
    <name type="scientific">Collybiopsis luxurians FD-317 M1</name>
    <dbReference type="NCBI Taxonomy" id="944289"/>
    <lineage>
        <taxon>Eukaryota</taxon>
        <taxon>Fungi</taxon>
        <taxon>Dikarya</taxon>
        <taxon>Basidiomycota</taxon>
        <taxon>Agaricomycotina</taxon>
        <taxon>Agaricomycetes</taxon>
        <taxon>Agaricomycetidae</taxon>
        <taxon>Agaricales</taxon>
        <taxon>Marasmiineae</taxon>
        <taxon>Omphalotaceae</taxon>
        <taxon>Collybiopsis</taxon>
        <taxon>Collybiopsis luxurians</taxon>
    </lineage>
</organism>
<protein>
    <submittedName>
        <fullName evidence="2">Uncharacterized protein</fullName>
    </submittedName>
</protein>
<sequence>MHFFIIISALLFSSAIAAPVVLSRDTRPPRPLPGLGGPHPFDQIFDGREEVGQDCDACGDGILENM</sequence>